<feature type="compositionally biased region" description="Basic and acidic residues" evidence="3">
    <location>
        <begin position="66"/>
        <end position="77"/>
    </location>
</feature>
<sequence>ILGSVVLFSSLVLGSAPYLLSTKFGLETALFAANVAMPATLSVDGVSAGWGRPLSIHGIVLSEEWRSAGPRQDRQAGEETGLAPPGAQRPLLQIERVTSSAPLHSLLTSRAPLTLTVHRPVADATLGPDGTLRLLGLLERCGLLRSPAPLQAVAPADLLCGAGEGKATRATADLKERVVLARALGGAPAAQAVRANARAAAGGQRQGGSHDDTDAGTRQGDQAQQHDPEAAEVKAAAFGWRQATRRFRLPALEEESSAGRGSERRPLILVRPEGAAAPAPHAWEEEPANKPLSLRELAVRLWRGREGRAQREARARRSRGAVPPALQRADAAVAFSGELVTPWVHCQTADGALNLPLAFKEAAGEHVHMEVLQGLAALEEAGKDGVGEDLAWAQRRPQMLLPLAAGRPQLPTSIRVDSRVAHGTLRGWTTSQGYTLLTAPLELALECLPPLARRLLARLNPLLGATLTLGPEDRPLAVRLSVVPQDALLPAAACLVRVDPLEVTLSSSGALLEPLARLRSLGGAVPRLPERVSAGVSGLEAVVDDGGGLTAAALDLTLMLPARTRVGLTTWGSAALHHPERLDWVVAVPGATLQALGVRGVEEDRGVAMLVTGSPLAPTPQLARIAGQEELKLALLLNVVDPSIGGALIMGDRGTGKSVAVRALVDVLPEIQVVKDDPFNSSPTDPGLMGPEPLAALRAGIPLETVRKPTPLVELPLGATEDRICGTIDVEKALSEGIKGELRPQLLDRFGLSVSVGTLQETSQRTRMVLDRLAFEGNPAAFLKTVAAEQEALVEQLERARQLLPEVTVSRDIKLKISELCSLLDTDGIRGDIVLNRAVRAAVALQGRKEVVLEDVVPLASMALSHRLRKDPLDPLDNNVKVALALRRMLNPKAVEKEEEAKKKQAAEAASKPKKAGA</sequence>
<evidence type="ECO:0000313" key="6">
    <source>
        <dbReference type="EMBL" id="RMZ54981.1"/>
    </source>
</evidence>
<dbReference type="InterPro" id="IPR041628">
    <property type="entry name" value="ChlI/MoxR_AAA_lid"/>
</dbReference>
<dbReference type="PANTHER" id="PTHR32039">
    <property type="entry name" value="MAGNESIUM-CHELATASE SUBUNIT CHLI"/>
    <property type="match status" value="1"/>
</dbReference>
<dbReference type="Gene3D" id="1.10.8.80">
    <property type="entry name" value="Magnesium chelatase subunit I, C-Terminal domain"/>
    <property type="match status" value="1"/>
</dbReference>
<gene>
    <name evidence="6" type="ORF">APUTEX25_000498</name>
</gene>
<name>A0A3M7KWU7_AUXPR</name>
<dbReference type="EMBL" id="QOKY01000172">
    <property type="protein sequence ID" value="RMZ54981.1"/>
    <property type="molecule type" value="Genomic_DNA"/>
</dbReference>
<feature type="region of interest" description="Disordered" evidence="3">
    <location>
        <begin position="195"/>
        <end position="234"/>
    </location>
</feature>
<proteinExistence type="predicted"/>
<dbReference type="Gene3D" id="3.40.50.300">
    <property type="entry name" value="P-loop containing nucleotide triphosphate hydrolases"/>
    <property type="match status" value="1"/>
</dbReference>
<organism evidence="6 7">
    <name type="scientific">Auxenochlorella protothecoides</name>
    <name type="common">Green microalga</name>
    <name type="synonym">Chlorella protothecoides</name>
    <dbReference type="NCBI Taxonomy" id="3075"/>
    <lineage>
        <taxon>Eukaryota</taxon>
        <taxon>Viridiplantae</taxon>
        <taxon>Chlorophyta</taxon>
        <taxon>core chlorophytes</taxon>
        <taxon>Trebouxiophyceae</taxon>
        <taxon>Chlorellales</taxon>
        <taxon>Chlorellaceae</taxon>
        <taxon>Auxenochlorella</taxon>
    </lineage>
</organism>
<evidence type="ECO:0000256" key="1">
    <source>
        <dbReference type="ARBA" id="ARBA00012825"/>
    </source>
</evidence>
<dbReference type="GO" id="GO:0016851">
    <property type="term" value="F:magnesium chelatase activity"/>
    <property type="evidence" value="ECO:0007669"/>
    <property type="project" value="UniProtKB-EC"/>
</dbReference>
<protein>
    <recommendedName>
        <fullName evidence="1">magnesium chelatase</fullName>
        <ecNumber evidence="1">6.6.1.1</ecNumber>
    </recommendedName>
</protein>
<evidence type="ECO:0000313" key="7">
    <source>
        <dbReference type="Proteomes" id="UP000279271"/>
    </source>
</evidence>
<dbReference type="AlphaFoldDB" id="A0A3M7KWU7"/>
<dbReference type="InterPro" id="IPR045006">
    <property type="entry name" value="CHLI-like"/>
</dbReference>
<feature type="chain" id="PRO_5018182504" description="magnesium chelatase" evidence="4">
    <location>
        <begin position="22"/>
        <end position="918"/>
    </location>
</feature>
<feature type="region of interest" description="Disordered" evidence="3">
    <location>
        <begin position="894"/>
        <end position="918"/>
    </location>
</feature>
<dbReference type="Pfam" id="PF17863">
    <property type="entry name" value="AAA_lid_2"/>
    <property type="match status" value="1"/>
</dbReference>
<feature type="non-terminal residue" evidence="6">
    <location>
        <position position="1"/>
    </location>
</feature>
<feature type="compositionally biased region" description="Basic and acidic residues" evidence="3">
    <location>
        <begin position="894"/>
        <end position="906"/>
    </location>
</feature>
<feature type="signal peptide" evidence="4">
    <location>
        <begin position="1"/>
        <end position="21"/>
    </location>
</feature>
<dbReference type="InterPro" id="IPR027417">
    <property type="entry name" value="P-loop_NTPase"/>
</dbReference>
<dbReference type="GO" id="GO:0015995">
    <property type="term" value="P:chlorophyll biosynthetic process"/>
    <property type="evidence" value="ECO:0007669"/>
    <property type="project" value="TreeGrafter"/>
</dbReference>
<evidence type="ECO:0000256" key="4">
    <source>
        <dbReference type="SAM" id="SignalP"/>
    </source>
</evidence>
<feature type="region of interest" description="Disordered" evidence="3">
    <location>
        <begin position="66"/>
        <end position="89"/>
    </location>
</feature>
<evidence type="ECO:0000259" key="5">
    <source>
        <dbReference type="Pfam" id="PF17863"/>
    </source>
</evidence>
<dbReference type="Proteomes" id="UP000279271">
    <property type="component" value="Unassembled WGS sequence"/>
</dbReference>
<comment type="caution">
    <text evidence="6">The sequence shown here is derived from an EMBL/GenBank/DDBJ whole genome shotgun (WGS) entry which is preliminary data.</text>
</comment>
<keyword evidence="4" id="KW-0732">Signal</keyword>
<evidence type="ECO:0000256" key="2">
    <source>
        <dbReference type="ARBA" id="ARBA00023444"/>
    </source>
</evidence>
<accession>A0A3M7KWU7</accession>
<dbReference type="GO" id="GO:0009570">
    <property type="term" value="C:chloroplast stroma"/>
    <property type="evidence" value="ECO:0007669"/>
    <property type="project" value="TreeGrafter"/>
</dbReference>
<feature type="domain" description="ChlI/MoxR AAA lid" evidence="5">
    <location>
        <begin position="816"/>
        <end position="875"/>
    </location>
</feature>
<dbReference type="SUPFAM" id="SSF52540">
    <property type="entry name" value="P-loop containing nucleoside triphosphate hydrolases"/>
    <property type="match status" value="1"/>
</dbReference>
<dbReference type="PANTHER" id="PTHR32039:SF9">
    <property type="entry name" value="MAGNESIUM-CHELATASE SUBUNIT CHLI-2, CHLOROPLASTIC"/>
    <property type="match status" value="1"/>
</dbReference>
<dbReference type="EC" id="6.6.1.1" evidence="1"/>
<reference evidence="7" key="1">
    <citation type="journal article" date="2018" name="Algal Res.">
        <title>Characterization of plant carbon substrate utilization by Auxenochlorella protothecoides.</title>
        <authorList>
            <person name="Vogler B.W."/>
            <person name="Starkenburg S.R."/>
            <person name="Sudasinghe N."/>
            <person name="Schambach J.Y."/>
            <person name="Rollin J.A."/>
            <person name="Pattathil S."/>
            <person name="Barry A.N."/>
        </authorList>
    </citation>
    <scope>NUCLEOTIDE SEQUENCE [LARGE SCALE GENOMIC DNA]</scope>
    <source>
        <strain evidence="7">UTEX 25</strain>
    </source>
</reference>
<feature type="non-terminal residue" evidence="6">
    <location>
        <position position="918"/>
    </location>
</feature>
<comment type="pathway">
    <text evidence="2">Porphyrin-containing compound metabolism.</text>
</comment>
<evidence type="ECO:0000256" key="3">
    <source>
        <dbReference type="SAM" id="MobiDB-lite"/>
    </source>
</evidence>